<gene>
    <name evidence="3" type="ORF">F3Y22_tig00117005pilonHSYRG00137</name>
</gene>
<comment type="caution">
    <text evidence="3">The sequence shown here is derived from an EMBL/GenBank/DDBJ whole genome shotgun (WGS) entry which is preliminary data.</text>
</comment>
<feature type="compositionally biased region" description="Low complexity" evidence="1">
    <location>
        <begin position="139"/>
        <end position="149"/>
    </location>
</feature>
<dbReference type="AlphaFoldDB" id="A0A6A2WPX9"/>
<dbReference type="InterPro" id="IPR012337">
    <property type="entry name" value="RNaseH-like_sf"/>
</dbReference>
<dbReference type="Pfam" id="PF13456">
    <property type="entry name" value="RVT_3"/>
    <property type="match status" value="1"/>
</dbReference>
<evidence type="ECO:0000259" key="2">
    <source>
        <dbReference type="Pfam" id="PF13456"/>
    </source>
</evidence>
<reference evidence="3" key="1">
    <citation type="submission" date="2019-09" db="EMBL/GenBank/DDBJ databases">
        <title>Draft genome information of white flower Hibiscus syriacus.</title>
        <authorList>
            <person name="Kim Y.-M."/>
        </authorList>
    </citation>
    <scope>NUCLEOTIDE SEQUENCE [LARGE SCALE GENOMIC DNA]</scope>
    <source>
        <strain evidence="3">YM2019G1</strain>
    </source>
</reference>
<evidence type="ECO:0000256" key="1">
    <source>
        <dbReference type="SAM" id="MobiDB-lite"/>
    </source>
</evidence>
<dbReference type="InterPro" id="IPR036397">
    <property type="entry name" value="RNaseH_sf"/>
</dbReference>
<keyword evidence="4" id="KW-1185">Reference proteome</keyword>
<organism evidence="3 4">
    <name type="scientific">Hibiscus syriacus</name>
    <name type="common">Rose of Sharon</name>
    <dbReference type="NCBI Taxonomy" id="106335"/>
    <lineage>
        <taxon>Eukaryota</taxon>
        <taxon>Viridiplantae</taxon>
        <taxon>Streptophyta</taxon>
        <taxon>Embryophyta</taxon>
        <taxon>Tracheophyta</taxon>
        <taxon>Spermatophyta</taxon>
        <taxon>Magnoliopsida</taxon>
        <taxon>eudicotyledons</taxon>
        <taxon>Gunneridae</taxon>
        <taxon>Pentapetalae</taxon>
        <taxon>rosids</taxon>
        <taxon>malvids</taxon>
        <taxon>Malvales</taxon>
        <taxon>Malvaceae</taxon>
        <taxon>Malvoideae</taxon>
        <taxon>Hibiscus</taxon>
    </lineage>
</organism>
<dbReference type="Proteomes" id="UP000436088">
    <property type="component" value="Unassembled WGS sequence"/>
</dbReference>
<dbReference type="EMBL" id="VEPZ02001768">
    <property type="protein sequence ID" value="KAE8656210.1"/>
    <property type="molecule type" value="Genomic_DNA"/>
</dbReference>
<feature type="region of interest" description="Disordered" evidence="1">
    <location>
        <begin position="113"/>
        <end position="149"/>
    </location>
</feature>
<sequence>MKLVNLGHAQRWLISTLTPFIVIILQPGDEKKLQPEYELDGKDAMLDEQLTKEWLESVEQRKTMPRPKGSKKAPKSPEQRRKIAEAIAAKWVDPEYHERVCSGMMKFHGISEGAQIKPMRKPTASTQSKQSPSMRKSNETSCSSISETITPIERLSTKSGDFSMASDFAKIGGGKIVGFPQRQVESSFRGRPPYMKCPPWDSIPRPQDVSGSILASFKEPAGPGPPTLMELKVILKGLVFFEYIRQRYKESLIIESDSRVVVDWVKDVVLCPAVYVHIVKDIIQKLRDCEGVIRWVNRTANLEADSLAKAGIG</sequence>
<dbReference type="PANTHER" id="PTHR34199">
    <property type="entry name" value="NUMOD3 MOTIF FAMILY PROTEIN, EXPRESSED"/>
    <property type="match status" value="1"/>
</dbReference>
<protein>
    <submittedName>
        <fullName evidence="3">Muscle M-line assembly protein unc-89, putative isoform 2</fullName>
    </submittedName>
</protein>
<feature type="domain" description="RNase H type-1" evidence="2">
    <location>
        <begin position="211"/>
        <end position="310"/>
    </location>
</feature>
<feature type="region of interest" description="Disordered" evidence="1">
    <location>
        <begin position="58"/>
        <end position="81"/>
    </location>
</feature>
<feature type="compositionally biased region" description="Polar residues" evidence="1">
    <location>
        <begin position="123"/>
        <end position="135"/>
    </location>
</feature>
<feature type="compositionally biased region" description="Basic residues" evidence="1">
    <location>
        <begin position="63"/>
        <end position="74"/>
    </location>
</feature>
<evidence type="ECO:0000313" key="4">
    <source>
        <dbReference type="Proteomes" id="UP000436088"/>
    </source>
</evidence>
<dbReference type="PANTHER" id="PTHR34199:SF2">
    <property type="entry name" value="NUMOD3 MOTIF FAMILY PROTEIN, EXPRESSED"/>
    <property type="match status" value="1"/>
</dbReference>
<dbReference type="GO" id="GO:0004523">
    <property type="term" value="F:RNA-DNA hybrid ribonuclease activity"/>
    <property type="evidence" value="ECO:0007669"/>
    <property type="project" value="InterPro"/>
</dbReference>
<dbReference type="InterPro" id="IPR002156">
    <property type="entry name" value="RNaseH_domain"/>
</dbReference>
<dbReference type="SUPFAM" id="SSF53098">
    <property type="entry name" value="Ribonuclease H-like"/>
    <property type="match status" value="1"/>
</dbReference>
<name>A0A6A2WPX9_HIBSY</name>
<evidence type="ECO:0000313" key="3">
    <source>
        <dbReference type="EMBL" id="KAE8656210.1"/>
    </source>
</evidence>
<dbReference type="GO" id="GO:0003676">
    <property type="term" value="F:nucleic acid binding"/>
    <property type="evidence" value="ECO:0007669"/>
    <property type="project" value="InterPro"/>
</dbReference>
<dbReference type="Gene3D" id="3.30.420.10">
    <property type="entry name" value="Ribonuclease H-like superfamily/Ribonuclease H"/>
    <property type="match status" value="1"/>
</dbReference>
<proteinExistence type="predicted"/>
<accession>A0A6A2WPX9</accession>